<dbReference type="AlphaFoldDB" id="A0A1G7DAQ6"/>
<accession>A0A1G7DAQ6</accession>
<dbReference type="EMBL" id="JAWNFU010000002">
    <property type="protein sequence ID" value="MDY5153328.1"/>
    <property type="molecule type" value="Genomic_DNA"/>
</dbReference>
<evidence type="ECO:0000259" key="3">
    <source>
        <dbReference type="PROSITE" id="PS50977"/>
    </source>
</evidence>
<dbReference type="InterPro" id="IPR050109">
    <property type="entry name" value="HTH-type_TetR-like_transc_reg"/>
</dbReference>
<dbReference type="Proteomes" id="UP001273799">
    <property type="component" value="Unassembled WGS sequence"/>
</dbReference>
<organism evidence="5 7">
    <name type="scientific">Actinobaculum suis</name>
    <dbReference type="NCBI Taxonomy" id="1657"/>
    <lineage>
        <taxon>Bacteria</taxon>
        <taxon>Bacillati</taxon>
        <taxon>Actinomycetota</taxon>
        <taxon>Actinomycetes</taxon>
        <taxon>Actinomycetales</taxon>
        <taxon>Actinomycetaceae</taxon>
        <taxon>Actinobaculum</taxon>
    </lineage>
</organism>
<dbReference type="GO" id="GO:0000976">
    <property type="term" value="F:transcription cis-regulatory region binding"/>
    <property type="evidence" value="ECO:0007669"/>
    <property type="project" value="TreeGrafter"/>
</dbReference>
<keyword evidence="1 2" id="KW-0238">DNA-binding</keyword>
<dbReference type="PANTHER" id="PTHR30055">
    <property type="entry name" value="HTH-TYPE TRANSCRIPTIONAL REGULATOR RUTR"/>
    <property type="match status" value="1"/>
</dbReference>
<dbReference type="EMBL" id="UYIO01000001">
    <property type="protein sequence ID" value="VDG76212.1"/>
    <property type="molecule type" value="Genomic_DNA"/>
</dbReference>
<feature type="DNA-binding region" description="H-T-H motif" evidence="2">
    <location>
        <begin position="32"/>
        <end position="51"/>
    </location>
</feature>
<dbReference type="PANTHER" id="PTHR30055:SF148">
    <property type="entry name" value="TETR-FAMILY TRANSCRIPTIONAL REGULATOR"/>
    <property type="match status" value="1"/>
</dbReference>
<evidence type="ECO:0000313" key="8">
    <source>
        <dbReference type="Proteomes" id="UP000269974"/>
    </source>
</evidence>
<dbReference type="SUPFAM" id="SSF46689">
    <property type="entry name" value="Homeodomain-like"/>
    <property type="match status" value="1"/>
</dbReference>
<evidence type="ECO:0000256" key="1">
    <source>
        <dbReference type="ARBA" id="ARBA00023125"/>
    </source>
</evidence>
<evidence type="ECO:0000313" key="7">
    <source>
        <dbReference type="Proteomes" id="UP000182744"/>
    </source>
</evidence>
<reference evidence="7" key="1">
    <citation type="submission" date="2016-10" db="EMBL/GenBank/DDBJ databases">
        <authorList>
            <person name="Varghese N."/>
        </authorList>
    </citation>
    <scope>NUCLEOTIDE SEQUENCE [LARGE SCALE GENOMIC DNA]</scope>
    <source>
        <strain evidence="7">DSM 20639</strain>
    </source>
</reference>
<gene>
    <name evidence="6" type="ORF">NCTC10327_00872</name>
    <name evidence="4" type="ORF">R6G71_04605</name>
    <name evidence="5" type="ORF">SAMN05421878_11039</name>
</gene>
<dbReference type="Gene3D" id="1.10.10.60">
    <property type="entry name" value="Homeodomain-like"/>
    <property type="match status" value="1"/>
</dbReference>
<keyword evidence="7" id="KW-1185">Reference proteome</keyword>
<dbReference type="PROSITE" id="PS50977">
    <property type="entry name" value="HTH_TETR_2"/>
    <property type="match status" value="1"/>
</dbReference>
<reference evidence="6 8" key="3">
    <citation type="submission" date="2018-11" db="EMBL/GenBank/DDBJ databases">
        <authorList>
            <consortium name="Pathogen Informatics"/>
        </authorList>
    </citation>
    <scope>NUCLEOTIDE SEQUENCE [LARGE SCALE GENOMIC DNA]</scope>
    <source>
        <strain evidence="6 8">NCTC10327</strain>
    </source>
</reference>
<evidence type="ECO:0000313" key="6">
    <source>
        <dbReference type="EMBL" id="VDG76212.1"/>
    </source>
</evidence>
<dbReference type="Proteomes" id="UP000182744">
    <property type="component" value="Unassembled WGS sequence"/>
</dbReference>
<dbReference type="GO" id="GO:0003700">
    <property type="term" value="F:DNA-binding transcription factor activity"/>
    <property type="evidence" value="ECO:0007669"/>
    <property type="project" value="TreeGrafter"/>
</dbReference>
<protein>
    <submittedName>
        <fullName evidence="4">Helix-turn-helix domain-containing protein</fullName>
    </submittedName>
    <submittedName>
        <fullName evidence="5">Regulatory protein, tetR family</fullName>
    </submittedName>
    <submittedName>
        <fullName evidence="6">TetR family transcriptional regulator</fullName>
    </submittedName>
</protein>
<proteinExistence type="predicted"/>
<evidence type="ECO:0000256" key="2">
    <source>
        <dbReference type="PROSITE-ProRule" id="PRU00335"/>
    </source>
</evidence>
<dbReference type="InterPro" id="IPR001647">
    <property type="entry name" value="HTH_TetR"/>
</dbReference>
<dbReference type="RefSeq" id="WP_074662920.1">
    <property type="nucleotide sequence ID" value="NZ_FNAU01000010.1"/>
</dbReference>
<feature type="domain" description="HTH tetR-type" evidence="3">
    <location>
        <begin position="9"/>
        <end position="69"/>
    </location>
</feature>
<dbReference type="Proteomes" id="UP000269974">
    <property type="component" value="Unassembled WGS sequence"/>
</dbReference>
<reference evidence="5" key="2">
    <citation type="submission" date="2016-10" db="EMBL/GenBank/DDBJ databases">
        <authorList>
            <person name="de Groot N.N."/>
        </authorList>
    </citation>
    <scope>NUCLEOTIDE SEQUENCE [LARGE SCALE GENOMIC DNA]</scope>
    <source>
        <strain evidence="5">DSM 20639</strain>
    </source>
</reference>
<sequence>MTKQRRTGKELEDALAAAIMEELAAQGYQNLSFEGVARAAQTSKSVLYRRFASRAEMVVFAALRTAPAMLHDVATAPSLRAAFVALIEATRTRLDHIGISALFGLLSEAGPEVREELLTTTVLPGFVALTNSYKFAIARGELSEAVLEPLYIRFPLLLLVGDILARGAIDEAELLSLVDHIIIPHLKNVSKPEENSTS</sequence>
<dbReference type="Gene3D" id="1.10.357.10">
    <property type="entry name" value="Tetracycline Repressor, domain 2"/>
    <property type="match status" value="1"/>
</dbReference>
<dbReference type="Pfam" id="PF00440">
    <property type="entry name" value="TetR_N"/>
    <property type="match status" value="1"/>
</dbReference>
<dbReference type="EMBL" id="FNAU01000010">
    <property type="protein sequence ID" value="SDE47996.1"/>
    <property type="molecule type" value="Genomic_DNA"/>
</dbReference>
<evidence type="ECO:0000313" key="5">
    <source>
        <dbReference type="EMBL" id="SDE47996.1"/>
    </source>
</evidence>
<dbReference type="InterPro" id="IPR009057">
    <property type="entry name" value="Homeodomain-like_sf"/>
</dbReference>
<reference evidence="4" key="4">
    <citation type="submission" date="2023-10" db="EMBL/GenBank/DDBJ databases">
        <title>Whole Genome based description of the genera Actinobaculum and Actinotignum reveals a complex phylogenetic relationship within the species included in the genus Actinotignum.</title>
        <authorList>
            <person name="Jensen C.S."/>
            <person name="Dargis R."/>
            <person name="Kemp M."/>
            <person name="Christensen J.J."/>
        </authorList>
    </citation>
    <scope>NUCLEOTIDE SEQUENCE</scope>
    <source>
        <strain evidence="4">Actinobaculum_suis_CCUG19206T</strain>
    </source>
</reference>
<evidence type="ECO:0000313" key="4">
    <source>
        <dbReference type="EMBL" id="MDY5153328.1"/>
    </source>
</evidence>
<name>A0A1G7DAQ6_9ACTO</name>